<keyword evidence="2" id="KW-1133">Transmembrane helix</keyword>
<feature type="region of interest" description="Disordered" evidence="1">
    <location>
        <begin position="416"/>
        <end position="464"/>
    </location>
</feature>
<dbReference type="EMBL" id="WVUK01000056">
    <property type="protein sequence ID" value="KAF7492714.1"/>
    <property type="molecule type" value="Genomic_DNA"/>
</dbReference>
<keyword evidence="2" id="KW-0812">Transmembrane</keyword>
<gene>
    <name evidence="3" type="ORF">SSS_7957</name>
</gene>
<sequence length="827" mass="95171">MRWNRIEFFSNDRCPNARRQIALFEFSRVKYYSLILDFKIDWFSSGFLLPMIILICINFVRTIFRIVFSWIMMDSQSSQESDGNVIVVQSSESRPATSTTSLSGDLMAKKSKSQSLMMDRASMNEEFHAKFCELLREIRRLDVDETILSNMIQTRLEQRISRLQKLRLDSENLWCLLKQHTNYHSPLTNHLIDLTSRLEKMLMVSENLLDQKYLNNSYSIDGLAMTANVSHHHQYQHQCQSRDNIENSLEYRISNGAKFLCNGNDDFRNNNNPTTKSSSVDGLFNKPVNLISMHSTTHHCSTTTIHQLDQSNSQSKIQSNLSIGSSLNDVHNTSENRNASNDCVEIVRSCIDYESTPRKSIEINLTASSQTLITDQDGPNDCDSENENVNNCNQDVAKKEINDFDTNGENMINYESESTANSPEMFDEEEDEDDDSNNEDENEAKNDVAKVADKNDNDGEDDGVDCAIEVIDSENLKEEMDKSCVEIDRSSELYQSIRQLVKNIDLEQIELMDNSSELINLIDPINSDRSIDFLLDSILSINFEENSGVNEESDDDFDCKIHSDFLAKLSIIFEEKFPEGIQFRLNLMDRIKSILLETLHSDGENLFRDQNKKRDREKKESNRRFHLKYFDKILRWAKNDDEPEANQEIKRFANLLMLIKELVSIEFLGKAFLLDCLREILDYLKRKGRLNPKLKSVKKSDEQENTSIESTNLVLNTLMVLLRNFLHQIKPFLRMYSKESIQQVQELHSMNANLERFLSSSSHSNRATNRSQSNDETLMTSVSFSSSLSSSSSSSLTTSATRSHLDPYTVAVMVSDILERLNVKNRD</sequence>
<protein>
    <submittedName>
        <fullName evidence="3 4">Uncharacterized protein</fullName>
    </submittedName>
</protein>
<dbReference type="Proteomes" id="UP000070412">
    <property type="component" value="Unassembled WGS sequence"/>
</dbReference>
<feature type="compositionally biased region" description="Polar residues" evidence="1">
    <location>
        <begin position="759"/>
        <end position="776"/>
    </location>
</feature>
<keyword evidence="5" id="KW-1185">Reference proteome</keyword>
<dbReference type="AlphaFoldDB" id="A0A834R814"/>
<feature type="region of interest" description="Disordered" evidence="1">
    <location>
        <begin position="759"/>
        <end position="778"/>
    </location>
</feature>
<evidence type="ECO:0000256" key="1">
    <source>
        <dbReference type="SAM" id="MobiDB-lite"/>
    </source>
</evidence>
<reference evidence="4" key="3">
    <citation type="submission" date="2022-06" db="UniProtKB">
        <authorList>
            <consortium name="EnsemblMetazoa"/>
        </authorList>
    </citation>
    <scope>IDENTIFICATION</scope>
</reference>
<evidence type="ECO:0000313" key="5">
    <source>
        <dbReference type="Proteomes" id="UP000070412"/>
    </source>
</evidence>
<feature type="transmembrane region" description="Helical" evidence="2">
    <location>
        <begin position="47"/>
        <end position="72"/>
    </location>
</feature>
<evidence type="ECO:0000313" key="3">
    <source>
        <dbReference type="EMBL" id="KAF7492714.1"/>
    </source>
</evidence>
<keyword evidence="2" id="KW-0472">Membrane</keyword>
<feature type="compositionally biased region" description="Basic and acidic residues" evidence="1">
    <location>
        <begin position="443"/>
        <end position="457"/>
    </location>
</feature>
<accession>A0A834R814</accession>
<name>A0A834R814_SARSC</name>
<evidence type="ECO:0000256" key="2">
    <source>
        <dbReference type="SAM" id="Phobius"/>
    </source>
</evidence>
<proteinExistence type="predicted"/>
<dbReference type="EnsemblMetazoa" id="SSS_7957s_mrna">
    <property type="protein sequence ID" value="KAF7492714.1"/>
    <property type="gene ID" value="SSS_7957"/>
</dbReference>
<feature type="compositionally biased region" description="Acidic residues" evidence="1">
    <location>
        <begin position="425"/>
        <end position="442"/>
    </location>
</feature>
<reference evidence="5" key="1">
    <citation type="journal article" date="2020" name="PLoS Negl. Trop. Dis.">
        <title>High-quality nuclear genome for Sarcoptes scabiei-A critical resource for a neglected parasite.</title>
        <authorList>
            <person name="Korhonen P.K."/>
            <person name="Gasser R.B."/>
            <person name="Ma G."/>
            <person name="Wang T."/>
            <person name="Stroehlein A.J."/>
            <person name="Young N.D."/>
            <person name="Ang C.S."/>
            <person name="Fernando D.D."/>
            <person name="Lu H.C."/>
            <person name="Taylor S."/>
            <person name="Reynolds S.L."/>
            <person name="Mofiz E."/>
            <person name="Najaraj S.H."/>
            <person name="Gowda H."/>
            <person name="Madugundu A."/>
            <person name="Renuse S."/>
            <person name="Holt D."/>
            <person name="Pandey A."/>
            <person name="Papenfuss A.T."/>
            <person name="Fischer K."/>
        </authorList>
    </citation>
    <scope>NUCLEOTIDE SEQUENCE [LARGE SCALE GENOMIC DNA]</scope>
</reference>
<organism evidence="3">
    <name type="scientific">Sarcoptes scabiei</name>
    <name type="common">Itch mite</name>
    <name type="synonym">Acarus scabiei</name>
    <dbReference type="NCBI Taxonomy" id="52283"/>
    <lineage>
        <taxon>Eukaryota</taxon>
        <taxon>Metazoa</taxon>
        <taxon>Ecdysozoa</taxon>
        <taxon>Arthropoda</taxon>
        <taxon>Chelicerata</taxon>
        <taxon>Arachnida</taxon>
        <taxon>Acari</taxon>
        <taxon>Acariformes</taxon>
        <taxon>Sarcoptiformes</taxon>
        <taxon>Astigmata</taxon>
        <taxon>Psoroptidia</taxon>
        <taxon>Sarcoptoidea</taxon>
        <taxon>Sarcoptidae</taxon>
        <taxon>Sarcoptinae</taxon>
        <taxon>Sarcoptes</taxon>
    </lineage>
</organism>
<reference evidence="3" key="2">
    <citation type="submission" date="2020-01" db="EMBL/GenBank/DDBJ databases">
        <authorList>
            <person name="Korhonen P.K.K."/>
            <person name="Guangxu M.G."/>
            <person name="Wang T.W."/>
            <person name="Stroehlein A.J.S."/>
            <person name="Young N.D."/>
            <person name="Ang C.-S.A."/>
            <person name="Fernando D.W.F."/>
            <person name="Lu H.L."/>
            <person name="Taylor S.T."/>
            <person name="Ehtesham M.E.M."/>
            <person name="Najaraj S.H.N."/>
            <person name="Harsha G.H.G."/>
            <person name="Madugundu A.M."/>
            <person name="Renuse S.R."/>
            <person name="Holt D.H."/>
            <person name="Pandey A.P."/>
            <person name="Papenfuss A.P."/>
            <person name="Gasser R.B.G."/>
            <person name="Fischer K.F."/>
        </authorList>
    </citation>
    <scope>NUCLEOTIDE SEQUENCE</scope>
    <source>
        <strain evidence="3">SSS_KF_BRIS2020</strain>
    </source>
</reference>
<evidence type="ECO:0000313" key="4">
    <source>
        <dbReference type="EnsemblMetazoa" id="KAF7492714.1"/>
    </source>
</evidence>